<gene>
    <name evidence="2" type="ORF">CHS0354_013241</name>
</gene>
<reference evidence="2" key="1">
    <citation type="journal article" date="2021" name="Genome Biol. Evol.">
        <title>A High-Quality Reference Genome for a Parasitic Bivalve with Doubly Uniparental Inheritance (Bivalvia: Unionida).</title>
        <authorList>
            <person name="Smith C.H."/>
        </authorList>
    </citation>
    <scope>NUCLEOTIDE SEQUENCE</scope>
    <source>
        <strain evidence="2">CHS0354</strain>
    </source>
</reference>
<sequence length="127" mass="15028">MDNIRHIKNIDFGRQDELIAIDIIFQIKIFNYERVATESRKYNLKLDKPIYNSAAVLDVSKMSQTVLYHPRRWHRHEKTKEVKKEPSPTTSPPTNITQALQVHMHYYSELSDHKIFTKLISSQDYAL</sequence>
<evidence type="ECO:0000313" key="2">
    <source>
        <dbReference type="EMBL" id="KAK3602172.1"/>
    </source>
</evidence>
<proteinExistence type="predicted"/>
<organism evidence="2 3">
    <name type="scientific">Potamilus streckersoni</name>
    <dbReference type="NCBI Taxonomy" id="2493646"/>
    <lineage>
        <taxon>Eukaryota</taxon>
        <taxon>Metazoa</taxon>
        <taxon>Spiralia</taxon>
        <taxon>Lophotrochozoa</taxon>
        <taxon>Mollusca</taxon>
        <taxon>Bivalvia</taxon>
        <taxon>Autobranchia</taxon>
        <taxon>Heteroconchia</taxon>
        <taxon>Palaeoheterodonta</taxon>
        <taxon>Unionida</taxon>
        <taxon>Unionoidea</taxon>
        <taxon>Unionidae</taxon>
        <taxon>Ambleminae</taxon>
        <taxon>Lampsilini</taxon>
        <taxon>Potamilus</taxon>
    </lineage>
</organism>
<dbReference type="Proteomes" id="UP001195483">
    <property type="component" value="Unassembled WGS sequence"/>
</dbReference>
<reference evidence="2" key="3">
    <citation type="submission" date="2023-05" db="EMBL/GenBank/DDBJ databases">
        <authorList>
            <person name="Smith C.H."/>
        </authorList>
    </citation>
    <scope>NUCLEOTIDE SEQUENCE</scope>
    <source>
        <strain evidence="2">CHS0354</strain>
        <tissue evidence="2">Mantle</tissue>
    </source>
</reference>
<evidence type="ECO:0000256" key="1">
    <source>
        <dbReference type="SAM" id="MobiDB-lite"/>
    </source>
</evidence>
<feature type="region of interest" description="Disordered" evidence="1">
    <location>
        <begin position="75"/>
        <end position="94"/>
    </location>
</feature>
<accession>A0AAE0T1L8</accession>
<reference evidence="2" key="2">
    <citation type="journal article" date="2021" name="Genome Biol. Evol.">
        <title>Developing a high-quality reference genome for a parasitic bivalve with doubly uniparental inheritance (Bivalvia: Unionida).</title>
        <authorList>
            <person name="Smith C.H."/>
        </authorList>
    </citation>
    <scope>NUCLEOTIDE SEQUENCE</scope>
    <source>
        <strain evidence="2">CHS0354</strain>
        <tissue evidence="2">Mantle</tissue>
    </source>
</reference>
<keyword evidence="3" id="KW-1185">Reference proteome</keyword>
<name>A0AAE0T1L8_9BIVA</name>
<dbReference type="AlphaFoldDB" id="A0AAE0T1L8"/>
<comment type="caution">
    <text evidence="2">The sequence shown here is derived from an EMBL/GenBank/DDBJ whole genome shotgun (WGS) entry which is preliminary data.</text>
</comment>
<dbReference type="EMBL" id="JAEAOA010000803">
    <property type="protein sequence ID" value="KAK3602172.1"/>
    <property type="molecule type" value="Genomic_DNA"/>
</dbReference>
<protein>
    <submittedName>
        <fullName evidence="2">Uncharacterized protein</fullName>
    </submittedName>
</protein>
<evidence type="ECO:0000313" key="3">
    <source>
        <dbReference type="Proteomes" id="UP001195483"/>
    </source>
</evidence>